<dbReference type="PANTHER" id="PTHR48049">
    <property type="entry name" value="GLYCOSYLTRANSFERASE"/>
    <property type="match status" value="1"/>
</dbReference>
<dbReference type="SMR" id="A0AAD7PCS7"/>
<comment type="similarity">
    <text evidence="1 4">Belongs to the UDP-glycosyltransferase family.</text>
</comment>
<reference evidence="6" key="1">
    <citation type="journal article" date="2023" name="Science">
        <title>Elucidation of the pathway for biosynthesis of saponin adjuvants from the soapbark tree.</title>
        <authorList>
            <person name="Reed J."/>
            <person name="Orme A."/>
            <person name="El-Demerdash A."/>
            <person name="Owen C."/>
            <person name="Martin L.B.B."/>
            <person name="Misra R.C."/>
            <person name="Kikuchi S."/>
            <person name="Rejzek M."/>
            <person name="Martin A.C."/>
            <person name="Harkess A."/>
            <person name="Leebens-Mack J."/>
            <person name="Louveau T."/>
            <person name="Stephenson M.J."/>
            <person name="Osbourn A."/>
        </authorList>
    </citation>
    <scope>NUCLEOTIDE SEQUENCE</scope>
    <source>
        <strain evidence="6">S10</strain>
    </source>
</reference>
<evidence type="ECO:0000256" key="3">
    <source>
        <dbReference type="ARBA" id="ARBA00022679"/>
    </source>
</evidence>
<keyword evidence="2 4" id="KW-0328">Glycosyltransferase</keyword>
<dbReference type="AlphaFoldDB" id="A0AAD7PCS7"/>
<protein>
    <recommendedName>
        <fullName evidence="5">Glycosyltransferase</fullName>
        <ecNumber evidence="5">2.4.1.-</ecNumber>
    </recommendedName>
</protein>
<dbReference type="FunFam" id="3.40.50.2000:FF:000037">
    <property type="entry name" value="Glycosyltransferase"/>
    <property type="match status" value="1"/>
</dbReference>
<dbReference type="CDD" id="cd03784">
    <property type="entry name" value="GT1_Gtf-like"/>
    <property type="match status" value="1"/>
</dbReference>
<evidence type="ECO:0000256" key="4">
    <source>
        <dbReference type="RuleBase" id="RU003718"/>
    </source>
</evidence>
<keyword evidence="7" id="KW-1185">Reference proteome</keyword>
<dbReference type="InterPro" id="IPR002213">
    <property type="entry name" value="UDP_glucos_trans"/>
</dbReference>
<dbReference type="InterPro" id="IPR050481">
    <property type="entry name" value="UDP-glycosyltransf_plant"/>
</dbReference>
<dbReference type="Gene3D" id="3.40.50.2000">
    <property type="entry name" value="Glycogen Phosphorylase B"/>
    <property type="match status" value="2"/>
</dbReference>
<dbReference type="PROSITE" id="PS00375">
    <property type="entry name" value="UDPGT"/>
    <property type="match status" value="1"/>
</dbReference>
<organism evidence="6 7">
    <name type="scientific">Quillaja saponaria</name>
    <name type="common">Soap bark tree</name>
    <dbReference type="NCBI Taxonomy" id="32244"/>
    <lineage>
        <taxon>Eukaryota</taxon>
        <taxon>Viridiplantae</taxon>
        <taxon>Streptophyta</taxon>
        <taxon>Embryophyta</taxon>
        <taxon>Tracheophyta</taxon>
        <taxon>Spermatophyta</taxon>
        <taxon>Magnoliopsida</taxon>
        <taxon>eudicotyledons</taxon>
        <taxon>Gunneridae</taxon>
        <taxon>Pentapetalae</taxon>
        <taxon>rosids</taxon>
        <taxon>fabids</taxon>
        <taxon>Fabales</taxon>
        <taxon>Quillajaceae</taxon>
        <taxon>Quillaja</taxon>
    </lineage>
</organism>
<dbReference type="SUPFAM" id="SSF53756">
    <property type="entry name" value="UDP-Glycosyltransferase/glycogen phosphorylase"/>
    <property type="match status" value="1"/>
</dbReference>
<dbReference type="KEGG" id="qsa:O6P43_026349"/>
<dbReference type="PANTHER" id="PTHR48049:SF60">
    <property type="entry name" value="UDP-GLYCOSYLTRANSFERASE 91B1"/>
    <property type="match status" value="1"/>
</dbReference>
<sequence>MADRVINSYKKLHVVLFPWLAFGHMIPFLELAKLIAQKGHKISYISTPRNIRRLPKIPSHLSNNLNFIEFPLPHIPNLHENVESTNDVTHDNPIAYYLLIKALEGLQQPITTFLETSDPDWIIHDVFPQWITATASRLRISHAFYTTSSALRTASNYSPLMSSELPQDIATDFTTKSTNLLAAKVLVIRSCLELEPKEFEQCKNLCVSKTVIPLGVVPPSIQVNDNISNINDDDNDWVKIVEWLNQGKEKGSVIYVALGSEVSLSEQDLKEFALGLELSGLSFFWVFRNTGSYGLPAGFEDRVKGRGIVWTSWAPQVSILGHESIGGFLSHGGWSSVIESLSFGIPLVVFPFGADQGINAKQLEGKNAGVEIPRSEGTGSFTRKSVADLLRLVVVEEEGKVYRDGAKELRKLFGDKDLNHKYIDNFVKYMEEHITNAAN</sequence>
<evidence type="ECO:0000313" key="7">
    <source>
        <dbReference type="Proteomes" id="UP001163823"/>
    </source>
</evidence>
<proteinExistence type="inferred from homology"/>
<dbReference type="Proteomes" id="UP001163823">
    <property type="component" value="Chromosome 11"/>
</dbReference>
<name>A0AAD7PCS7_QUISA</name>
<gene>
    <name evidence="6" type="ORF">O6P43_026349</name>
</gene>
<evidence type="ECO:0000313" key="6">
    <source>
        <dbReference type="EMBL" id="KAJ7950115.1"/>
    </source>
</evidence>
<dbReference type="Pfam" id="PF00201">
    <property type="entry name" value="UDPGT"/>
    <property type="match status" value="1"/>
</dbReference>
<dbReference type="InterPro" id="IPR035595">
    <property type="entry name" value="UDP_glycos_trans_CS"/>
</dbReference>
<keyword evidence="3 4" id="KW-0808">Transferase</keyword>
<dbReference type="EMBL" id="JARAOO010000011">
    <property type="protein sequence ID" value="KAJ7950115.1"/>
    <property type="molecule type" value="Genomic_DNA"/>
</dbReference>
<evidence type="ECO:0000256" key="5">
    <source>
        <dbReference type="RuleBase" id="RU362057"/>
    </source>
</evidence>
<accession>A0AAD7PCS7</accession>
<comment type="caution">
    <text evidence="6">The sequence shown here is derived from an EMBL/GenBank/DDBJ whole genome shotgun (WGS) entry which is preliminary data.</text>
</comment>
<evidence type="ECO:0000256" key="1">
    <source>
        <dbReference type="ARBA" id="ARBA00009995"/>
    </source>
</evidence>
<evidence type="ECO:0000256" key="2">
    <source>
        <dbReference type="ARBA" id="ARBA00022676"/>
    </source>
</evidence>
<dbReference type="GO" id="GO:0035251">
    <property type="term" value="F:UDP-glucosyltransferase activity"/>
    <property type="evidence" value="ECO:0007669"/>
    <property type="project" value="InterPro"/>
</dbReference>
<dbReference type="EC" id="2.4.1.-" evidence="5"/>